<keyword evidence="5" id="KW-1185">Reference proteome</keyword>
<feature type="region of interest" description="Disordered" evidence="1">
    <location>
        <begin position="1"/>
        <end position="51"/>
    </location>
</feature>
<protein>
    <submittedName>
        <fullName evidence="4">PQQ-binding-like beta-propeller repeat protein</fullName>
    </submittedName>
</protein>
<dbReference type="SUPFAM" id="SSF50998">
    <property type="entry name" value="Quinoprotein alcohol dehydrogenase-like"/>
    <property type="match status" value="1"/>
</dbReference>
<feature type="domain" description="Pyrrolo-quinoline quinone repeat" evidence="3">
    <location>
        <begin position="174"/>
        <end position="283"/>
    </location>
</feature>
<gene>
    <name evidence="4" type="ORF">ACFQ5G_38885</name>
</gene>
<keyword evidence="2" id="KW-0472">Membrane</keyword>
<accession>A0ABW4AM21</accession>
<feature type="compositionally biased region" description="Acidic residues" evidence="1">
    <location>
        <begin position="1"/>
        <end position="11"/>
    </location>
</feature>
<sequence>MAGPGPDDETQPAEADATEVRFSTGVSEAATPTPTPVTVPATAPDGQTYAEPVDPWATAEAAAIAAGGQPGGYTPHPHPEGTWTVPGAVEPTVSSRRRLGLIIGGAATAVVVVVAAVATVLLWPKFPALDYHSLREVGRVTPEPAFTSTFIDSEVYGDRAFFAGVTEAGPLHTVAVDTGNGKTLWQNDNAGTAYTWKWMYARESVVVFFSGVDPTTSRSRVVALSSDDGRVVWDEQLGASDELYLASDVVLWVNREAEKLTGLDMTDGTVKWSTDDPDGTALLLVTGPDDVTGPAGAGGRPLTPASGDKQRFVQIDSDRTVSVRDVHTGDVLQTRAEVASTSDKVAAHDGRLYVLEPGTTKRVFRYDLAKLADTQPEAVYTVAADENVDELTPCGNLLCFVATAGYDHKSDVVRAVGGEGAWEKAVPGVEDLVAVGSNGLLAISDEGTTLFVGGKQAWYRLGVTVRLDARNVLSFSGALTSSVSDRELSGTHLGEESVNLGVMPKVRSDSCAWNTSVVVCAAEKDYVVYSFA</sequence>
<dbReference type="EMBL" id="JBHTMK010000051">
    <property type="protein sequence ID" value="MFD1371330.1"/>
    <property type="molecule type" value="Genomic_DNA"/>
</dbReference>
<keyword evidence="2" id="KW-0812">Transmembrane</keyword>
<keyword evidence="2" id="KW-1133">Transmembrane helix</keyword>
<feature type="compositionally biased region" description="Low complexity" evidence="1">
    <location>
        <begin position="29"/>
        <end position="44"/>
    </location>
</feature>
<dbReference type="InterPro" id="IPR002372">
    <property type="entry name" value="PQQ_rpt_dom"/>
</dbReference>
<dbReference type="Pfam" id="PF13360">
    <property type="entry name" value="PQQ_2"/>
    <property type="match status" value="1"/>
</dbReference>
<evidence type="ECO:0000259" key="3">
    <source>
        <dbReference type="Pfam" id="PF13360"/>
    </source>
</evidence>
<dbReference type="RefSeq" id="WP_317789823.1">
    <property type="nucleotide sequence ID" value="NZ_AP028461.1"/>
</dbReference>
<dbReference type="Proteomes" id="UP001597183">
    <property type="component" value="Unassembled WGS sequence"/>
</dbReference>
<organism evidence="4 5">
    <name type="scientific">Actinoplanes sichuanensis</name>
    <dbReference type="NCBI Taxonomy" id="512349"/>
    <lineage>
        <taxon>Bacteria</taxon>
        <taxon>Bacillati</taxon>
        <taxon>Actinomycetota</taxon>
        <taxon>Actinomycetes</taxon>
        <taxon>Micromonosporales</taxon>
        <taxon>Micromonosporaceae</taxon>
        <taxon>Actinoplanes</taxon>
    </lineage>
</organism>
<name>A0ABW4AM21_9ACTN</name>
<dbReference type="InterPro" id="IPR015943">
    <property type="entry name" value="WD40/YVTN_repeat-like_dom_sf"/>
</dbReference>
<dbReference type="PANTHER" id="PTHR34512">
    <property type="entry name" value="CELL SURFACE PROTEIN"/>
    <property type="match status" value="1"/>
</dbReference>
<feature type="region of interest" description="Disordered" evidence="1">
    <location>
        <begin position="287"/>
        <end position="308"/>
    </location>
</feature>
<dbReference type="Gene3D" id="2.130.10.10">
    <property type="entry name" value="YVTN repeat-like/Quinoprotein amine dehydrogenase"/>
    <property type="match status" value="1"/>
</dbReference>
<feature type="region of interest" description="Disordered" evidence="1">
    <location>
        <begin position="66"/>
        <end position="88"/>
    </location>
</feature>
<comment type="caution">
    <text evidence="4">The sequence shown here is derived from an EMBL/GenBank/DDBJ whole genome shotgun (WGS) entry which is preliminary data.</text>
</comment>
<dbReference type="InterPro" id="IPR011047">
    <property type="entry name" value="Quinoprotein_ADH-like_sf"/>
</dbReference>
<evidence type="ECO:0000313" key="5">
    <source>
        <dbReference type="Proteomes" id="UP001597183"/>
    </source>
</evidence>
<dbReference type="PANTHER" id="PTHR34512:SF30">
    <property type="entry name" value="OUTER MEMBRANE PROTEIN ASSEMBLY FACTOR BAMB"/>
    <property type="match status" value="1"/>
</dbReference>
<evidence type="ECO:0000256" key="2">
    <source>
        <dbReference type="SAM" id="Phobius"/>
    </source>
</evidence>
<reference evidence="5" key="1">
    <citation type="journal article" date="2019" name="Int. J. Syst. Evol. Microbiol.">
        <title>The Global Catalogue of Microorganisms (GCM) 10K type strain sequencing project: providing services to taxonomists for standard genome sequencing and annotation.</title>
        <authorList>
            <consortium name="The Broad Institute Genomics Platform"/>
            <consortium name="The Broad Institute Genome Sequencing Center for Infectious Disease"/>
            <person name="Wu L."/>
            <person name="Ma J."/>
        </authorList>
    </citation>
    <scope>NUCLEOTIDE SEQUENCE [LARGE SCALE GENOMIC DNA]</scope>
    <source>
        <strain evidence="5">CCM 7526</strain>
    </source>
</reference>
<evidence type="ECO:0000256" key="1">
    <source>
        <dbReference type="SAM" id="MobiDB-lite"/>
    </source>
</evidence>
<feature type="transmembrane region" description="Helical" evidence="2">
    <location>
        <begin position="99"/>
        <end position="123"/>
    </location>
</feature>
<proteinExistence type="predicted"/>
<evidence type="ECO:0000313" key="4">
    <source>
        <dbReference type="EMBL" id="MFD1371330.1"/>
    </source>
</evidence>